<dbReference type="InterPro" id="IPR001447">
    <property type="entry name" value="Arylamine_N-AcTrfase"/>
</dbReference>
<organism evidence="3 4">
    <name type="scientific">Actinomadura viridis</name>
    <dbReference type="NCBI Taxonomy" id="58110"/>
    <lineage>
        <taxon>Bacteria</taxon>
        <taxon>Bacillati</taxon>
        <taxon>Actinomycetota</taxon>
        <taxon>Actinomycetes</taxon>
        <taxon>Streptosporangiales</taxon>
        <taxon>Thermomonosporaceae</taxon>
        <taxon>Actinomadura</taxon>
    </lineage>
</organism>
<keyword evidence="4" id="KW-1185">Reference proteome</keyword>
<dbReference type="GO" id="GO:0046990">
    <property type="term" value="F:N-hydroxyarylamine O-acetyltransferase activity"/>
    <property type="evidence" value="ECO:0007669"/>
    <property type="project" value="UniProtKB-EC"/>
</dbReference>
<dbReference type="Gene3D" id="3.30.2140.10">
    <property type="entry name" value="Arylamine N-acetyltransferase"/>
    <property type="match status" value="1"/>
</dbReference>
<evidence type="ECO:0000313" key="3">
    <source>
        <dbReference type="EMBL" id="MBG6091882.1"/>
    </source>
</evidence>
<dbReference type="Gene3D" id="2.40.128.150">
    <property type="entry name" value="Cysteine proteinases"/>
    <property type="match status" value="1"/>
</dbReference>
<dbReference type="InterPro" id="IPR038765">
    <property type="entry name" value="Papain-like_cys_pep_sf"/>
</dbReference>
<keyword evidence="3" id="KW-0808">Transferase</keyword>
<dbReference type="EMBL" id="JADOUA010000001">
    <property type="protein sequence ID" value="MBG6091882.1"/>
    <property type="molecule type" value="Genomic_DNA"/>
</dbReference>
<dbReference type="EC" id="2.3.1.118" evidence="3"/>
<dbReference type="Pfam" id="PF00797">
    <property type="entry name" value="Acetyltransf_2"/>
    <property type="match status" value="1"/>
</dbReference>
<comment type="similarity">
    <text evidence="1 2">Belongs to the arylamine N-acetyltransferase family.</text>
</comment>
<proteinExistence type="inferred from homology"/>
<name>A0A931DLT9_9ACTN</name>
<dbReference type="PANTHER" id="PTHR11786:SF0">
    <property type="entry name" value="ARYLAMINE N-ACETYLTRANSFERASE 4-RELATED"/>
    <property type="match status" value="1"/>
</dbReference>
<reference evidence="3" key="1">
    <citation type="submission" date="2020-11" db="EMBL/GenBank/DDBJ databases">
        <title>Sequencing the genomes of 1000 actinobacteria strains.</title>
        <authorList>
            <person name="Klenk H.-P."/>
        </authorList>
    </citation>
    <scope>NUCLEOTIDE SEQUENCE</scope>
    <source>
        <strain evidence="3">DSM 43175</strain>
    </source>
</reference>
<evidence type="ECO:0000256" key="2">
    <source>
        <dbReference type="RuleBase" id="RU003452"/>
    </source>
</evidence>
<gene>
    <name evidence="3" type="ORF">IW256_005995</name>
</gene>
<dbReference type="PRINTS" id="PR01543">
    <property type="entry name" value="ANATRNSFRASE"/>
</dbReference>
<protein>
    <submittedName>
        <fullName evidence="3">N-hydroxyarylamine O-acetyltransferase</fullName>
        <ecNumber evidence="3">2.3.1.118</ecNumber>
    </submittedName>
</protein>
<evidence type="ECO:0000313" key="4">
    <source>
        <dbReference type="Proteomes" id="UP000614047"/>
    </source>
</evidence>
<dbReference type="Proteomes" id="UP000614047">
    <property type="component" value="Unassembled WGS sequence"/>
</dbReference>
<sequence>MTHAPGDLAWQGEELDLDAYLARIGYGGDRTPTLATLRELQRAHVTSIPFENLEIVLGRPVVLGVKALQDKMVHRRRGGYCFEHIELFAAALERLGFTFTALSARVSMGIEKLLPATHALLRVEVEGGTWLCDVGFGAGPLEPLRFVDGAESAQGGWAFRLERIATSMSGLPVERWALHQHGPEGWLLRHSFALAPAYRIDYEVGSHFVSTHPRSPFTGRAYAQYLDAETKHELDDTRLKTVHADGRADPVRHRDLEPGEVPDALAELFGIELDAEDTARLVAELTRTSRDPRG</sequence>
<comment type="caution">
    <text evidence="3">The sequence shown here is derived from an EMBL/GenBank/DDBJ whole genome shotgun (WGS) entry which is preliminary data.</text>
</comment>
<dbReference type="RefSeq" id="WP_197014145.1">
    <property type="nucleotide sequence ID" value="NZ_BAABES010000002.1"/>
</dbReference>
<dbReference type="AlphaFoldDB" id="A0A931DLT9"/>
<dbReference type="SUPFAM" id="SSF54001">
    <property type="entry name" value="Cysteine proteinases"/>
    <property type="match status" value="1"/>
</dbReference>
<accession>A0A931DLT9</accession>
<evidence type="ECO:0000256" key="1">
    <source>
        <dbReference type="ARBA" id="ARBA00006547"/>
    </source>
</evidence>
<keyword evidence="3" id="KW-0012">Acyltransferase</keyword>
<dbReference type="PANTHER" id="PTHR11786">
    <property type="entry name" value="N-HYDROXYARYLAMINE O-ACETYLTRANSFERASE"/>
    <property type="match status" value="1"/>
</dbReference>